<name>A0A166V8W6_9AGAM</name>
<evidence type="ECO:0000313" key="2">
    <source>
        <dbReference type="Proteomes" id="UP000076532"/>
    </source>
</evidence>
<sequence length="294" mass="33463">MTSTRSAKSLTNYYKMFFEFNWATLPDGTLGVTVDIPIKVNPRRDVWHYLGIVLANVEGDGSKVDETVNALPYAFTDGEWIRIPREAGRTIWYRGLLVPMDTPDAVLLIPVSMFNGAATWRIYVGAGYRHVKRVPELIAAHLSDILGDSEVQWADKEDVDMYHNYDGLCPNESEHPNLGPAPVYAEAGKMEPYAIIFFPLYSEYTDFNLSEHMLELLHSLESERTAHVKCLALGLRHTIRVGCCVRFARWLYFCPILFYLVSNRLNSKENILASPDEQFSDFVNLWSMAYSTSS</sequence>
<keyword evidence="2" id="KW-1185">Reference proteome</keyword>
<dbReference type="AlphaFoldDB" id="A0A166V8W6"/>
<dbReference type="Proteomes" id="UP000076532">
    <property type="component" value="Unassembled WGS sequence"/>
</dbReference>
<protein>
    <submittedName>
        <fullName evidence="1">Uncharacterized protein</fullName>
    </submittedName>
</protein>
<reference evidence="1 2" key="1">
    <citation type="journal article" date="2016" name="Mol. Biol. Evol.">
        <title>Comparative Genomics of Early-Diverging Mushroom-Forming Fungi Provides Insights into the Origins of Lignocellulose Decay Capabilities.</title>
        <authorList>
            <person name="Nagy L.G."/>
            <person name="Riley R."/>
            <person name="Tritt A."/>
            <person name="Adam C."/>
            <person name="Daum C."/>
            <person name="Floudas D."/>
            <person name="Sun H."/>
            <person name="Yadav J.S."/>
            <person name="Pangilinan J."/>
            <person name="Larsson K.H."/>
            <person name="Matsuura K."/>
            <person name="Barry K."/>
            <person name="Labutti K."/>
            <person name="Kuo R."/>
            <person name="Ohm R.A."/>
            <person name="Bhattacharya S.S."/>
            <person name="Shirouzu T."/>
            <person name="Yoshinaga Y."/>
            <person name="Martin F.M."/>
            <person name="Grigoriev I.V."/>
            <person name="Hibbett D.S."/>
        </authorList>
    </citation>
    <scope>NUCLEOTIDE SEQUENCE [LARGE SCALE GENOMIC DNA]</scope>
    <source>
        <strain evidence="1 2">CBS 109695</strain>
    </source>
</reference>
<organism evidence="1 2">
    <name type="scientific">Athelia psychrophila</name>
    <dbReference type="NCBI Taxonomy" id="1759441"/>
    <lineage>
        <taxon>Eukaryota</taxon>
        <taxon>Fungi</taxon>
        <taxon>Dikarya</taxon>
        <taxon>Basidiomycota</taxon>
        <taxon>Agaricomycotina</taxon>
        <taxon>Agaricomycetes</taxon>
        <taxon>Agaricomycetidae</taxon>
        <taxon>Atheliales</taxon>
        <taxon>Atheliaceae</taxon>
        <taxon>Athelia</taxon>
    </lineage>
</organism>
<proteinExistence type="predicted"/>
<evidence type="ECO:0000313" key="1">
    <source>
        <dbReference type="EMBL" id="KZP32469.1"/>
    </source>
</evidence>
<accession>A0A166V8W6</accession>
<dbReference type="EMBL" id="KV417485">
    <property type="protein sequence ID" value="KZP32469.1"/>
    <property type="molecule type" value="Genomic_DNA"/>
</dbReference>
<gene>
    <name evidence="1" type="ORF">FIBSPDRAFT_882343</name>
</gene>